<dbReference type="InterPro" id="IPR023393">
    <property type="entry name" value="START-like_dom_sf"/>
</dbReference>
<dbReference type="InterPro" id="IPR036388">
    <property type="entry name" value="WH-like_DNA-bd_sf"/>
</dbReference>
<dbReference type="PANTHER" id="PTHR38600">
    <property type="entry name" value="TRANSCRIPTIONAL REGULATORY PROTEIN"/>
    <property type="match status" value="1"/>
</dbReference>
<reference evidence="3 4" key="1">
    <citation type="journal article" date="2019" name="Emerg. Microbes Infect.">
        <title>Comprehensive subspecies identification of 175 nontuberculous mycobacteria species based on 7547 genomic profiles.</title>
        <authorList>
            <person name="Matsumoto Y."/>
            <person name="Kinjo T."/>
            <person name="Motooka D."/>
            <person name="Nabeya D."/>
            <person name="Jung N."/>
            <person name="Uechi K."/>
            <person name="Horii T."/>
            <person name="Iida T."/>
            <person name="Fujita J."/>
            <person name="Nakamura S."/>
        </authorList>
    </citation>
    <scope>NUCLEOTIDE SEQUENCE [LARGE SCALE GENOMIC DNA]</scope>
    <source>
        <strain evidence="3 4">JCM 6399</strain>
    </source>
</reference>
<dbReference type="Pfam" id="PF08327">
    <property type="entry name" value="AHSA1"/>
    <property type="match status" value="1"/>
</dbReference>
<dbReference type="PROSITE" id="PS50987">
    <property type="entry name" value="HTH_ARSR_2"/>
    <property type="match status" value="1"/>
</dbReference>
<dbReference type="AlphaFoldDB" id="A0A9W4FEL9"/>
<dbReference type="InterPro" id="IPR011991">
    <property type="entry name" value="ArsR-like_HTH"/>
</dbReference>
<dbReference type="InterPro" id="IPR013538">
    <property type="entry name" value="ASHA1/2-like_C"/>
</dbReference>
<evidence type="ECO:0000313" key="4">
    <source>
        <dbReference type="Proteomes" id="UP000465785"/>
    </source>
</evidence>
<dbReference type="InterPro" id="IPR036390">
    <property type="entry name" value="WH_DNA-bd_sf"/>
</dbReference>
<dbReference type="SMART" id="SM00418">
    <property type="entry name" value="HTH_ARSR"/>
    <property type="match status" value="1"/>
</dbReference>
<evidence type="ECO:0000259" key="2">
    <source>
        <dbReference type="PROSITE" id="PS50987"/>
    </source>
</evidence>
<dbReference type="Proteomes" id="UP000465785">
    <property type="component" value="Chromosome"/>
</dbReference>
<evidence type="ECO:0000256" key="1">
    <source>
        <dbReference type="ARBA" id="ARBA00006817"/>
    </source>
</evidence>
<dbReference type="InterPro" id="IPR001845">
    <property type="entry name" value="HTH_ArsR_DNA-bd_dom"/>
</dbReference>
<evidence type="ECO:0000313" key="3">
    <source>
        <dbReference type="EMBL" id="BBY91898.1"/>
    </source>
</evidence>
<dbReference type="Gene3D" id="3.30.530.20">
    <property type="match status" value="1"/>
</dbReference>
<dbReference type="GO" id="GO:0003700">
    <property type="term" value="F:DNA-binding transcription factor activity"/>
    <property type="evidence" value="ECO:0007669"/>
    <property type="project" value="InterPro"/>
</dbReference>
<feature type="domain" description="HTH arsR-type" evidence="2">
    <location>
        <begin position="1"/>
        <end position="91"/>
    </location>
</feature>
<dbReference type="RefSeq" id="WP_163728162.1">
    <property type="nucleotide sequence ID" value="NZ_AP022601.1"/>
</dbReference>
<dbReference type="SUPFAM" id="SSF46785">
    <property type="entry name" value="Winged helix' DNA-binding domain"/>
    <property type="match status" value="1"/>
</dbReference>
<dbReference type="CDD" id="cd08893">
    <property type="entry name" value="SRPBCC_CalC_Aha1-like_GntR-HTH"/>
    <property type="match status" value="1"/>
</dbReference>
<dbReference type="PANTHER" id="PTHR38600:SF1">
    <property type="entry name" value="TRANSCRIPTIONAL REGULATORY PROTEIN"/>
    <property type="match status" value="1"/>
</dbReference>
<dbReference type="KEGG" id="mgau:MGALJ_15670"/>
<dbReference type="Gene3D" id="1.10.10.10">
    <property type="entry name" value="Winged helix-like DNA-binding domain superfamily/Winged helix DNA-binding domain"/>
    <property type="match status" value="1"/>
</dbReference>
<organism evidence="3 4">
    <name type="scientific">Mycobacterium gallinarum</name>
    <dbReference type="NCBI Taxonomy" id="39689"/>
    <lineage>
        <taxon>Bacteria</taxon>
        <taxon>Bacillati</taxon>
        <taxon>Actinomycetota</taxon>
        <taxon>Actinomycetes</taxon>
        <taxon>Mycobacteriales</taxon>
        <taxon>Mycobacteriaceae</taxon>
        <taxon>Mycobacterium</taxon>
    </lineage>
</organism>
<sequence length="264" mass="29977">MTQTDEVFKALADPSRRLLLDSLNSRNGQSLRDLCAEMSMARQSVSKHLAVLEAANLITTVWQGREKLHYLNAEPINAIADRWITQYDRARVQTLADLKIALETEPMSNSAAFVYTTYIRTTPERLWQAITDPAFSHRYMGHAIASDWEKGSTYVWEDRKLKIEHPEQVILESDPYRRLAFTFHTFVPELTELGLGEEVIAKAAAESRSKVSFDIEPVDDGQVKLTVVHDDFPPESTVRELISGGWPWKLSNLKTALEEGSDEK</sequence>
<dbReference type="Pfam" id="PF12840">
    <property type="entry name" value="HTH_20"/>
    <property type="match status" value="1"/>
</dbReference>
<keyword evidence="4" id="KW-1185">Reference proteome</keyword>
<comment type="similarity">
    <text evidence="1">Belongs to the AHA1 family.</text>
</comment>
<protein>
    <submittedName>
        <fullName evidence="3">ArsR family transcriptional regulator</fullName>
    </submittedName>
</protein>
<accession>A0A9W4FEL9</accession>
<dbReference type="EMBL" id="AP022601">
    <property type="protein sequence ID" value="BBY91898.1"/>
    <property type="molecule type" value="Genomic_DNA"/>
</dbReference>
<dbReference type="SUPFAM" id="SSF55961">
    <property type="entry name" value="Bet v1-like"/>
    <property type="match status" value="1"/>
</dbReference>
<proteinExistence type="inferred from homology"/>
<dbReference type="CDD" id="cd00090">
    <property type="entry name" value="HTH_ARSR"/>
    <property type="match status" value="1"/>
</dbReference>
<name>A0A9W4FEL9_9MYCO</name>
<gene>
    <name evidence="3" type="ORF">MGALJ_15670</name>
</gene>